<dbReference type="PATRIC" id="fig|265726.11.peg.167"/>
<dbReference type="AlphaFoldDB" id="A0A0F5VH03"/>
<name>A0A0F5VH03_9GAMM</name>
<dbReference type="Proteomes" id="UP000033633">
    <property type="component" value="Unassembled WGS sequence"/>
</dbReference>
<evidence type="ECO:0000313" key="2">
    <source>
        <dbReference type="EMBL" id="KKD01399.1"/>
    </source>
</evidence>
<keyword evidence="1" id="KW-0812">Transmembrane</keyword>
<comment type="caution">
    <text evidence="2">The sequence shown here is derived from an EMBL/GenBank/DDBJ whole genome shotgun (WGS) entry which is preliminary data.</text>
</comment>
<proteinExistence type="predicted"/>
<evidence type="ECO:0000256" key="1">
    <source>
        <dbReference type="SAM" id="Phobius"/>
    </source>
</evidence>
<protein>
    <submittedName>
        <fullName evidence="2">Uncharacterized protein</fullName>
    </submittedName>
</protein>
<keyword evidence="1" id="KW-0472">Membrane</keyword>
<reference evidence="2 3" key="1">
    <citation type="submission" date="2014-12" db="EMBL/GenBank/DDBJ databases">
        <title>Mercury Reductase activity and rhizosphere competence traits in the genome of root associated Photobacterium halotolerans MELD1.</title>
        <authorList>
            <person name="Mathew D.C."/>
            <person name="Huang C.-C."/>
        </authorList>
    </citation>
    <scope>NUCLEOTIDE SEQUENCE [LARGE SCALE GENOMIC DNA]</scope>
    <source>
        <strain evidence="2 3">MELD1</strain>
    </source>
</reference>
<keyword evidence="1" id="KW-1133">Transmembrane helix</keyword>
<gene>
    <name evidence="2" type="ORF">KY46_00780</name>
</gene>
<organism evidence="2 3">
    <name type="scientific">Photobacterium halotolerans</name>
    <dbReference type="NCBI Taxonomy" id="265726"/>
    <lineage>
        <taxon>Bacteria</taxon>
        <taxon>Pseudomonadati</taxon>
        <taxon>Pseudomonadota</taxon>
        <taxon>Gammaproteobacteria</taxon>
        <taxon>Vibrionales</taxon>
        <taxon>Vibrionaceae</taxon>
        <taxon>Photobacterium</taxon>
    </lineage>
</organism>
<keyword evidence="3" id="KW-1185">Reference proteome</keyword>
<accession>A0A0F5VH03</accession>
<dbReference type="EMBL" id="JWYV01000001">
    <property type="protein sequence ID" value="KKD01399.1"/>
    <property type="molecule type" value="Genomic_DNA"/>
</dbReference>
<sequence length="195" mass="22257">MIRESSAMAVFRKIFKWLSIACIAVVLVSGGYLAKQRYENSKWHFKGGELLINPVLSFDNFLRQNHSRIVMESDGRYVHLSFIGLYGFDPGHGIYLGQLDLDLFNEEDTAPVDLGKPRTETIKVNGQWVKFNGFTKSRYLKPSTSEGQAYLLSELRQGKVEFESKRGHTLVFDGSGVDKAFQRLNRRMQAMENPL</sequence>
<evidence type="ECO:0000313" key="3">
    <source>
        <dbReference type="Proteomes" id="UP000033633"/>
    </source>
</evidence>
<feature type="transmembrane region" description="Helical" evidence="1">
    <location>
        <begin position="14"/>
        <end position="34"/>
    </location>
</feature>